<feature type="compositionally biased region" description="Polar residues" evidence="1">
    <location>
        <begin position="1"/>
        <end position="12"/>
    </location>
</feature>
<dbReference type="Proteomes" id="UP000799753">
    <property type="component" value="Unassembled WGS sequence"/>
</dbReference>
<gene>
    <name evidence="2" type="ORF">P280DRAFT_521637</name>
</gene>
<dbReference type="AlphaFoldDB" id="A0A6A6RR78"/>
<sequence>MKRPSSNTSSAGIDTPPSSTSRESSPGPLADAATYNPQMQLRRYITEIMGFTFDVDFTLLNRALDPTVPISATSPTKSILTPHERAELLSLVTLIKEVYAKLSDPGAQWLTVRDCDRETIAEAVVRPALHLGLSAGYLLEILSTYDAHQCDENKRSLSFISQKKPYCYDFWTRLAFLGPFNIVMSMCADELWAHGQIIGIASPNERVRIVLGNALDAYQKEILHIKNLQTMASKSNCESTEWRKMSRALLLEDEHITIEVENEFKEDKRRRKKVESDAKRYDADANQATNNVVTLIPSELHM</sequence>
<evidence type="ECO:0000313" key="3">
    <source>
        <dbReference type="Proteomes" id="UP000799753"/>
    </source>
</evidence>
<feature type="region of interest" description="Disordered" evidence="1">
    <location>
        <begin position="1"/>
        <end position="33"/>
    </location>
</feature>
<feature type="compositionally biased region" description="Low complexity" evidence="1">
    <location>
        <begin position="16"/>
        <end position="28"/>
    </location>
</feature>
<evidence type="ECO:0000256" key="1">
    <source>
        <dbReference type="SAM" id="MobiDB-lite"/>
    </source>
</evidence>
<accession>A0A6A6RR78</accession>
<proteinExistence type="predicted"/>
<keyword evidence="3" id="KW-1185">Reference proteome</keyword>
<organism evidence="2 3">
    <name type="scientific">Massarina eburnea CBS 473.64</name>
    <dbReference type="NCBI Taxonomy" id="1395130"/>
    <lineage>
        <taxon>Eukaryota</taxon>
        <taxon>Fungi</taxon>
        <taxon>Dikarya</taxon>
        <taxon>Ascomycota</taxon>
        <taxon>Pezizomycotina</taxon>
        <taxon>Dothideomycetes</taxon>
        <taxon>Pleosporomycetidae</taxon>
        <taxon>Pleosporales</taxon>
        <taxon>Massarineae</taxon>
        <taxon>Massarinaceae</taxon>
        <taxon>Massarina</taxon>
    </lineage>
</organism>
<dbReference type="OrthoDB" id="3796310at2759"/>
<protein>
    <submittedName>
        <fullName evidence="2">Uncharacterized protein</fullName>
    </submittedName>
</protein>
<dbReference type="EMBL" id="MU006795">
    <property type="protein sequence ID" value="KAF2637121.1"/>
    <property type="molecule type" value="Genomic_DNA"/>
</dbReference>
<reference evidence="2" key="1">
    <citation type="journal article" date="2020" name="Stud. Mycol.">
        <title>101 Dothideomycetes genomes: a test case for predicting lifestyles and emergence of pathogens.</title>
        <authorList>
            <person name="Haridas S."/>
            <person name="Albert R."/>
            <person name="Binder M."/>
            <person name="Bloem J."/>
            <person name="Labutti K."/>
            <person name="Salamov A."/>
            <person name="Andreopoulos B."/>
            <person name="Baker S."/>
            <person name="Barry K."/>
            <person name="Bills G."/>
            <person name="Bluhm B."/>
            <person name="Cannon C."/>
            <person name="Castanera R."/>
            <person name="Culley D."/>
            <person name="Daum C."/>
            <person name="Ezra D."/>
            <person name="Gonzalez J."/>
            <person name="Henrissat B."/>
            <person name="Kuo A."/>
            <person name="Liang C."/>
            <person name="Lipzen A."/>
            <person name="Lutzoni F."/>
            <person name="Magnuson J."/>
            <person name="Mondo S."/>
            <person name="Nolan M."/>
            <person name="Ohm R."/>
            <person name="Pangilinan J."/>
            <person name="Park H.-J."/>
            <person name="Ramirez L."/>
            <person name="Alfaro M."/>
            <person name="Sun H."/>
            <person name="Tritt A."/>
            <person name="Yoshinaga Y."/>
            <person name="Zwiers L.-H."/>
            <person name="Turgeon B."/>
            <person name="Goodwin S."/>
            <person name="Spatafora J."/>
            <person name="Crous P."/>
            <person name="Grigoriev I."/>
        </authorList>
    </citation>
    <scope>NUCLEOTIDE SEQUENCE</scope>
    <source>
        <strain evidence="2">CBS 473.64</strain>
    </source>
</reference>
<evidence type="ECO:0000313" key="2">
    <source>
        <dbReference type="EMBL" id="KAF2637121.1"/>
    </source>
</evidence>
<name>A0A6A6RR78_9PLEO</name>